<gene>
    <name evidence="1" type="ORF">UMAG_00875</name>
</gene>
<evidence type="ECO:0000313" key="2">
    <source>
        <dbReference type="Proteomes" id="UP000000561"/>
    </source>
</evidence>
<sequence>MPSLSVADLAGIVLKRRSLLKDEVTWDQTLRTQHFAVPCGMAAIEVESSLLGMQADDRVRGDKANVVHQARCIEEKNRASLPRRLKVAVDNHRTLTTCMDVALCLMLLRCSIYTAQLDSGEPSISVSVEALLTSQVHSTYIRKTHKQANTFELLTRERLSLALWFIATADGACAYNLFVPSSLAEQPNKAGAERVRVRVRLRIMAGVGLA</sequence>
<dbReference type="InParanoid" id="A0A0D1CCV5"/>
<dbReference type="EMBL" id="CM003141">
    <property type="protein sequence ID" value="KIS70952.1"/>
    <property type="molecule type" value="Genomic_DNA"/>
</dbReference>
<name>A0A0D1CCV5_MYCMD</name>
<protein>
    <submittedName>
        <fullName evidence="1">Uncharacterized protein</fullName>
    </submittedName>
</protein>
<dbReference type="GeneID" id="23562051"/>
<dbReference type="Proteomes" id="UP000000561">
    <property type="component" value="Chromosome 2"/>
</dbReference>
<dbReference type="VEuPathDB" id="FungiDB:UMAG_00875"/>
<dbReference type="AlphaFoldDB" id="A0A0D1CCV5"/>
<accession>A0A0D1CCV5</accession>
<reference evidence="1 2" key="1">
    <citation type="journal article" date="2006" name="Nature">
        <title>Insights from the genome of the biotrophic fungal plant pathogen Ustilago maydis.</title>
        <authorList>
            <person name="Kamper J."/>
            <person name="Kahmann R."/>
            <person name="Bolker M."/>
            <person name="Ma L.J."/>
            <person name="Brefort T."/>
            <person name="Saville B.J."/>
            <person name="Banuett F."/>
            <person name="Kronstad J.W."/>
            <person name="Gold S.E."/>
            <person name="Muller O."/>
            <person name="Perlin M.H."/>
            <person name="Wosten H.A."/>
            <person name="de Vries R."/>
            <person name="Ruiz-Herrera J."/>
            <person name="Reynaga-Pena C.G."/>
            <person name="Snetselaar K."/>
            <person name="McCann M."/>
            <person name="Perez-Martin J."/>
            <person name="Feldbrugge M."/>
            <person name="Basse C.W."/>
            <person name="Steinberg G."/>
            <person name="Ibeas J.I."/>
            <person name="Holloman W."/>
            <person name="Guzman P."/>
            <person name="Farman M."/>
            <person name="Stajich J.E."/>
            <person name="Sentandreu R."/>
            <person name="Gonzalez-Prieto J.M."/>
            <person name="Kennell J.C."/>
            <person name="Molina L."/>
            <person name="Schirawski J."/>
            <person name="Mendoza-Mendoza A."/>
            <person name="Greilinger D."/>
            <person name="Munch K."/>
            <person name="Rossel N."/>
            <person name="Scherer M."/>
            <person name="Vranes M."/>
            <person name="Ladendorf O."/>
            <person name="Vincon V."/>
            <person name="Fuchs U."/>
            <person name="Sandrock B."/>
            <person name="Meng S."/>
            <person name="Ho E.C."/>
            <person name="Cahill M.J."/>
            <person name="Boyce K.J."/>
            <person name="Klose J."/>
            <person name="Klosterman S.J."/>
            <person name="Deelstra H.J."/>
            <person name="Ortiz-Castellanos L."/>
            <person name="Li W."/>
            <person name="Sanchez-Alonso P."/>
            <person name="Schreier P.H."/>
            <person name="Hauser-Hahn I."/>
            <person name="Vaupel M."/>
            <person name="Koopmann E."/>
            <person name="Friedrich G."/>
            <person name="Voss H."/>
            <person name="Schluter T."/>
            <person name="Margolis J."/>
            <person name="Platt D."/>
            <person name="Swimmer C."/>
            <person name="Gnirke A."/>
            <person name="Chen F."/>
            <person name="Vysotskaia V."/>
            <person name="Mannhaupt G."/>
            <person name="Guldener U."/>
            <person name="Munsterkotter M."/>
            <person name="Haase D."/>
            <person name="Oesterheld M."/>
            <person name="Mewes H.W."/>
            <person name="Mauceli E.W."/>
            <person name="DeCaprio D."/>
            <person name="Wade C.M."/>
            <person name="Butler J."/>
            <person name="Young S."/>
            <person name="Jaffe D.B."/>
            <person name="Calvo S."/>
            <person name="Nusbaum C."/>
            <person name="Galagan J."/>
            <person name="Birren B.W."/>
        </authorList>
    </citation>
    <scope>NUCLEOTIDE SEQUENCE [LARGE SCALE GENOMIC DNA]</scope>
    <source>
        <strain evidence="2">DSM 14603 / FGSC 9021 / UM521</strain>
    </source>
</reference>
<dbReference type="KEGG" id="uma:UMAG_00875"/>
<proteinExistence type="predicted"/>
<dbReference type="RefSeq" id="XP_011386895.1">
    <property type="nucleotide sequence ID" value="XM_011388593.1"/>
</dbReference>
<keyword evidence="2" id="KW-1185">Reference proteome</keyword>
<organism evidence="1 2">
    <name type="scientific">Mycosarcoma maydis</name>
    <name type="common">Corn smut fungus</name>
    <name type="synonym">Ustilago maydis</name>
    <dbReference type="NCBI Taxonomy" id="5270"/>
    <lineage>
        <taxon>Eukaryota</taxon>
        <taxon>Fungi</taxon>
        <taxon>Dikarya</taxon>
        <taxon>Basidiomycota</taxon>
        <taxon>Ustilaginomycotina</taxon>
        <taxon>Ustilaginomycetes</taxon>
        <taxon>Ustilaginales</taxon>
        <taxon>Ustilaginaceae</taxon>
        <taxon>Mycosarcoma</taxon>
    </lineage>
</organism>
<evidence type="ECO:0000313" key="1">
    <source>
        <dbReference type="EMBL" id="KIS70952.1"/>
    </source>
</evidence>